<keyword evidence="1" id="KW-0812">Transmembrane</keyword>
<sequence>MKRIIYGVGFFLAVLFFSTGFMLSYQVADLKDRIYDLEESSAQVQQQVSASVNPKGQTFVFQRYDQGTLKEERYRMMSYGEKRVVLQQERTEETRKHAKEGYQLRLEEGCVVVYEKPGNTVFEYTDIPLEALPKELQSEVLLGKDIKTQDELYSFLENYSS</sequence>
<organism evidence="2 3">
    <name type="scientific">Blautia argi</name>
    <dbReference type="NCBI Taxonomy" id="1912897"/>
    <lineage>
        <taxon>Bacteria</taxon>
        <taxon>Bacillati</taxon>
        <taxon>Bacillota</taxon>
        <taxon>Clostridia</taxon>
        <taxon>Lachnospirales</taxon>
        <taxon>Lachnospiraceae</taxon>
        <taxon>Blautia</taxon>
    </lineage>
</organism>
<evidence type="ECO:0000313" key="2">
    <source>
        <dbReference type="EMBL" id="AWY98296.1"/>
    </source>
</evidence>
<dbReference type="Proteomes" id="UP000250003">
    <property type="component" value="Chromosome"/>
</dbReference>
<name>A0A2Z4UBA7_9FIRM</name>
<dbReference type="OrthoDB" id="1912898at2"/>
<accession>A0A2Z4UBA7</accession>
<proteinExistence type="predicted"/>
<gene>
    <name evidence="2" type="ORF">DQQ01_09220</name>
</gene>
<evidence type="ECO:0000256" key="1">
    <source>
        <dbReference type="SAM" id="Phobius"/>
    </source>
</evidence>
<evidence type="ECO:0000313" key="3">
    <source>
        <dbReference type="Proteomes" id="UP000250003"/>
    </source>
</evidence>
<keyword evidence="1" id="KW-0472">Membrane</keyword>
<dbReference type="KEGG" id="blau:DQQ01_09220"/>
<keyword evidence="3" id="KW-1185">Reference proteome</keyword>
<protein>
    <recommendedName>
        <fullName evidence="4">Bypass of forespore C C-terminal domain-containing protein</fullName>
    </recommendedName>
</protein>
<evidence type="ECO:0008006" key="4">
    <source>
        <dbReference type="Google" id="ProtNLM"/>
    </source>
</evidence>
<reference evidence="3" key="1">
    <citation type="submission" date="2018-06" db="EMBL/GenBank/DDBJ databases">
        <title>Description of Blautia argi sp. nov., a new anaerobic isolated from dog feces.</title>
        <authorList>
            <person name="Chang Y.-H."/>
            <person name="Paek J."/>
            <person name="Shin Y."/>
        </authorList>
    </citation>
    <scope>NUCLEOTIDE SEQUENCE [LARGE SCALE GENOMIC DNA]</scope>
    <source>
        <strain evidence="3">KCTC 15426</strain>
    </source>
</reference>
<dbReference type="EMBL" id="CP030280">
    <property type="protein sequence ID" value="AWY98296.1"/>
    <property type="molecule type" value="Genomic_DNA"/>
</dbReference>
<dbReference type="RefSeq" id="WP_111919785.1">
    <property type="nucleotide sequence ID" value="NZ_CAUWHR010000007.1"/>
</dbReference>
<feature type="transmembrane region" description="Helical" evidence="1">
    <location>
        <begin position="6"/>
        <end position="25"/>
    </location>
</feature>
<keyword evidence="1" id="KW-1133">Transmembrane helix</keyword>
<dbReference type="AlphaFoldDB" id="A0A2Z4UBA7"/>